<feature type="domain" description="MGS-like" evidence="10">
    <location>
        <begin position="1"/>
        <end position="176"/>
    </location>
</feature>
<evidence type="ECO:0000256" key="9">
    <source>
        <dbReference type="ARBA" id="ARBA00023268"/>
    </source>
</evidence>
<evidence type="ECO:0000256" key="2">
    <source>
        <dbReference type="ARBA" id="ARBA00004844"/>
    </source>
</evidence>
<dbReference type="Pfam" id="PF01808">
    <property type="entry name" value="AICARFT_IMPCHas"/>
    <property type="match status" value="1"/>
</dbReference>
<protein>
    <submittedName>
        <fullName evidence="11">Bifunctional phosphoribosylaminoimidazolecarboxamide formyltransferase/IMP cyclohydrolase</fullName>
    </submittedName>
</protein>
<accession>A0A9P7B716</accession>
<dbReference type="InterPro" id="IPR011607">
    <property type="entry name" value="MGS-like_dom"/>
</dbReference>
<comment type="subcellular location">
    <subcellularLocation>
        <location evidence="1">Cytoplasm</location>
        <location evidence="1">Cytosol</location>
    </subcellularLocation>
</comment>
<dbReference type="InterPro" id="IPR016193">
    <property type="entry name" value="Cytidine_deaminase-like"/>
</dbReference>
<comment type="pathway">
    <text evidence="3">Purine metabolism; IMP biosynthesis via de novo pathway; 5-formamido-1-(5-phospho-D-ribosyl)imidazole-4-carboxamide from 5-amino-1-(5-phospho-D-ribosyl)imidazole-4-carboxamide (10-formyl THF route): step 1/1.</text>
</comment>
<dbReference type="GO" id="GO:0006189">
    <property type="term" value="P:'de novo' IMP biosynthetic process"/>
    <property type="evidence" value="ECO:0007669"/>
    <property type="project" value="TreeGrafter"/>
</dbReference>
<dbReference type="GO" id="GO:0003937">
    <property type="term" value="F:IMP cyclohydrolase activity"/>
    <property type="evidence" value="ECO:0007669"/>
    <property type="project" value="InterPro"/>
</dbReference>
<keyword evidence="6" id="KW-0808">Transferase</keyword>
<sequence>MAFQQQPIALLSVYDKAGLLPLAQGLADNGVRLLGSGGTAKAIRNAGMNIEDVSDITKAPEMLGGRVKTLHPAVHGGQSLPPPPPETGSSERLTTYTHTRARAGILARNIPSDASDLEEQKIAPINVVVCNLYPFNETIARIPPPSIPEAVEEVDIGGVTLLRAAAKNHDRVVILSDPNDYDEFLQQWKAGNGTVTDEFRQRMAVKAFSHTAAYDTSISNYFRRQYVSADAIANAPADQKAALTEHAQQLTLRYGANPHQKPAQAYVTEGKLPFTVLSGSPGYINLLDALNSYALVHELSRAFTPNKAAAASFKHVSPAGAAVETKLSPEEVKVFDVDGVGELSPIASAYARARGADRMSSFGDFIALSHTCDVPTAKIISREVSDGIIAPGYEPEALDILRKKKGGKYCVLQMDPSYVPAIMESRHVYGITLEQRRNDAKIDASTFTNIVSKNKNLSPEALTDLIVATIALKYTQSNSVCYAYNGGTIGLGAGQQSRIHCTRLAGSKADAWWLRHHPRVLSFQWRKGIKRADRANGTDVFVTGEIFESDPNGSERKEWEALFEQGQVPAPLSAEEKRTWFDEIRGKVSLSSDAFFPFPDNVWRARRSGVGHFAAPSGSVMDEKVIETANEDDAVYVFTDLRLFTH</sequence>
<dbReference type="SMART" id="SM00851">
    <property type="entry name" value="MGS"/>
    <property type="match status" value="1"/>
</dbReference>
<dbReference type="GO" id="GO:0005829">
    <property type="term" value="C:cytosol"/>
    <property type="evidence" value="ECO:0007669"/>
    <property type="project" value="UniProtKB-SubCell"/>
</dbReference>
<evidence type="ECO:0000256" key="5">
    <source>
        <dbReference type="ARBA" id="ARBA00022490"/>
    </source>
</evidence>
<dbReference type="Gene3D" id="1.10.287.440">
    <property type="match status" value="1"/>
</dbReference>
<dbReference type="PANTHER" id="PTHR11692">
    <property type="entry name" value="BIFUNCTIONAL PURINE BIOSYNTHESIS PROTEIN PURH"/>
    <property type="match status" value="1"/>
</dbReference>
<evidence type="ECO:0000313" key="11">
    <source>
        <dbReference type="EMBL" id="KAG0661862.1"/>
    </source>
</evidence>
<dbReference type="AlphaFoldDB" id="A0A9P7B716"/>
<dbReference type="SUPFAM" id="SSF53927">
    <property type="entry name" value="Cytidine deaminase-like"/>
    <property type="match status" value="1"/>
</dbReference>
<comment type="similarity">
    <text evidence="4">Belongs to the PurH family.</text>
</comment>
<dbReference type="SMART" id="SM00798">
    <property type="entry name" value="AICARFT_IMPCHas"/>
    <property type="match status" value="1"/>
</dbReference>
<comment type="pathway">
    <text evidence="2">Purine metabolism; IMP biosynthesis via de novo pathway; IMP from 5-formamido-1-(5-phospho-D-ribosyl)imidazole-4-carboxamide: step 1/1.</text>
</comment>
<keyword evidence="5" id="KW-0963">Cytoplasm</keyword>
<dbReference type="InterPro" id="IPR002695">
    <property type="entry name" value="PurH-like"/>
</dbReference>
<evidence type="ECO:0000256" key="8">
    <source>
        <dbReference type="ARBA" id="ARBA00022801"/>
    </source>
</evidence>
<dbReference type="InterPro" id="IPR024051">
    <property type="entry name" value="AICAR_Tfase_dup_dom_sf"/>
</dbReference>
<keyword evidence="9" id="KW-0511">Multifunctional enzyme</keyword>
<reference evidence="11 12" key="1">
    <citation type="submission" date="2020-11" db="EMBL/GenBank/DDBJ databases">
        <title>Kefir isolates.</title>
        <authorList>
            <person name="Marcisauskas S."/>
            <person name="Kim Y."/>
            <person name="Blasche S."/>
        </authorList>
    </citation>
    <scope>NUCLEOTIDE SEQUENCE [LARGE SCALE GENOMIC DNA]</scope>
    <source>
        <strain evidence="11 12">KR</strain>
    </source>
</reference>
<dbReference type="NCBIfam" id="NF005492">
    <property type="entry name" value="PRK07106.1"/>
    <property type="match status" value="1"/>
</dbReference>
<name>A0A9P7B716_RHOMI</name>
<dbReference type="Proteomes" id="UP000777482">
    <property type="component" value="Unassembled WGS sequence"/>
</dbReference>
<dbReference type="Gene3D" id="3.40.50.1380">
    <property type="entry name" value="Methylglyoxal synthase-like domain"/>
    <property type="match status" value="2"/>
</dbReference>
<evidence type="ECO:0000313" key="12">
    <source>
        <dbReference type="Proteomes" id="UP000777482"/>
    </source>
</evidence>
<dbReference type="Gene3D" id="3.40.140.20">
    <property type="match status" value="2"/>
</dbReference>
<organism evidence="11 12">
    <name type="scientific">Rhodotorula mucilaginosa</name>
    <name type="common">Yeast</name>
    <name type="synonym">Rhodotorula rubra</name>
    <dbReference type="NCBI Taxonomy" id="5537"/>
    <lineage>
        <taxon>Eukaryota</taxon>
        <taxon>Fungi</taxon>
        <taxon>Dikarya</taxon>
        <taxon>Basidiomycota</taxon>
        <taxon>Pucciniomycotina</taxon>
        <taxon>Microbotryomycetes</taxon>
        <taxon>Sporidiobolales</taxon>
        <taxon>Sporidiobolaceae</taxon>
        <taxon>Rhodotorula</taxon>
    </lineage>
</organism>
<evidence type="ECO:0000256" key="7">
    <source>
        <dbReference type="ARBA" id="ARBA00022755"/>
    </source>
</evidence>
<dbReference type="PANTHER" id="PTHR11692:SF0">
    <property type="entry name" value="BIFUNCTIONAL PURINE BIOSYNTHESIS PROTEIN ATIC"/>
    <property type="match status" value="1"/>
</dbReference>
<dbReference type="OrthoDB" id="6017153at2759"/>
<dbReference type="PROSITE" id="PS51855">
    <property type="entry name" value="MGS"/>
    <property type="match status" value="1"/>
</dbReference>
<dbReference type="GO" id="GO:0004643">
    <property type="term" value="F:phosphoribosylaminoimidazolecarboxamide formyltransferase activity"/>
    <property type="evidence" value="ECO:0007669"/>
    <property type="project" value="InterPro"/>
</dbReference>
<dbReference type="CDD" id="cd01421">
    <property type="entry name" value="IMPCH"/>
    <property type="match status" value="1"/>
</dbReference>
<dbReference type="InterPro" id="IPR036914">
    <property type="entry name" value="MGS-like_dom_sf"/>
</dbReference>
<dbReference type="InterPro" id="IPR024050">
    <property type="entry name" value="AICAR_Tfase_insert_dom_sf"/>
</dbReference>
<dbReference type="EMBL" id="PUHQ01000031">
    <property type="protein sequence ID" value="KAG0661862.1"/>
    <property type="molecule type" value="Genomic_DNA"/>
</dbReference>
<evidence type="ECO:0000256" key="4">
    <source>
        <dbReference type="ARBA" id="ARBA00007667"/>
    </source>
</evidence>
<keyword evidence="8" id="KW-0378">Hydrolase</keyword>
<proteinExistence type="inferred from homology"/>
<keyword evidence="12" id="KW-1185">Reference proteome</keyword>
<evidence type="ECO:0000256" key="6">
    <source>
        <dbReference type="ARBA" id="ARBA00022679"/>
    </source>
</evidence>
<evidence type="ECO:0000256" key="3">
    <source>
        <dbReference type="ARBA" id="ARBA00004954"/>
    </source>
</evidence>
<evidence type="ECO:0000256" key="1">
    <source>
        <dbReference type="ARBA" id="ARBA00004514"/>
    </source>
</evidence>
<keyword evidence="7" id="KW-0658">Purine biosynthesis</keyword>
<comment type="caution">
    <text evidence="11">The sequence shown here is derived from an EMBL/GenBank/DDBJ whole genome shotgun (WGS) entry which is preliminary data.</text>
</comment>
<evidence type="ECO:0000259" key="10">
    <source>
        <dbReference type="PROSITE" id="PS51855"/>
    </source>
</evidence>
<dbReference type="SUPFAM" id="SSF52335">
    <property type="entry name" value="Methylglyoxal synthase-like"/>
    <property type="match status" value="1"/>
</dbReference>
<gene>
    <name evidence="11" type="primary">ADE17</name>
    <name evidence="11" type="ORF">C6P46_003753</name>
</gene>
<dbReference type="FunFam" id="3.40.140.20:FF:000003">
    <property type="entry name" value="Bifunctional purine biosynthesis protein"/>
    <property type="match status" value="1"/>
</dbReference>
<dbReference type="Pfam" id="PF02142">
    <property type="entry name" value="MGS"/>
    <property type="match status" value="1"/>
</dbReference>